<sequence length="109" mass="12274">MESGAQLSTAQVVLLAMKETDNVIYQLRECVNYSRSQGIITEPMYQQLYNTLFQMANSLQTERTRINQVGHTSPVYPDLNAQEFTPTPEELRSIYGEQYPGGNNPPSVA</sequence>
<reference evidence="1 2" key="1">
    <citation type="journal article" date="2020" name="Microb. Ecol.">
        <title>Ecogenomics of the Marine Benthic Filamentous Cyanobacterium Adonisia.</title>
        <authorList>
            <person name="Walter J.M."/>
            <person name="Coutinho F.H."/>
            <person name="Leomil L."/>
            <person name="Hargreaves P.I."/>
            <person name="Campeao M.E."/>
            <person name="Vieira V.V."/>
            <person name="Silva B.S."/>
            <person name="Fistarol G.O."/>
            <person name="Salomon P.S."/>
            <person name="Sawabe T."/>
            <person name="Mino S."/>
            <person name="Hosokawa M."/>
            <person name="Miyashita H."/>
            <person name="Maruyama F."/>
            <person name="van Verk M.C."/>
            <person name="Dutilh B.E."/>
            <person name="Thompson C.C."/>
            <person name="Thompson F.L."/>
        </authorList>
    </citation>
    <scope>NUCLEOTIDE SEQUENCE [LARGE SCALE GENOMIC DNA]</scope>
    <source>
        <strain evidence="1 2">CCMR0081</strain>
    </source>
</reference>
<evidence type="ECO:0000313" key="1">
    <source>
        <dbReference type="EMBL" id="NEZ54132.1"/>
    </source>
</evidence>
<dbReference type="AlphaFoldDB" id="A0A6M0REE5"/>
<organism evidence="1 2">
    <name type="scientific">Adonisia turfae CCMR0081</name>
    <dbReference type="NCBI Taxonomy" id="2292702"/>
    <lineage>
        <taxon>Bacteria</taxon>
        <taxon>Bacillati</taxon>
        <taxon>Cyanobacteriota</taxon>
        <taxon>Adonisia</taxon>
        <taxon>Adonisia turfae</taxon>
    </lineage>
</organism>
<dbReference type="EMBL" id="QXHD01000001">
    <property type="protein sequence ID" value="NEZ54132.1"/>
    <property type="molecule type" value="Genomic_DNA"/>
</dbReference>
<protein>
    <submittedName>
        <fullName evidence="1">Uncharacterized protein</fullName>
    </submittedName>
</protein>
<evidence type="ECO:0000313" key="2">
    <source>
        <dbReference type="Proteomes" id="UP000481033"/>
    </source>
</evidence>
<accession>A0A6M0REE5</accession>
<comment type="caution">
    <text evidence="1">The sequence shown here is derived from an EMBL/GenBank/DDBJ whole genome shotgun (WGS) entry which is preliminary data.</text>
</comment>
<dbReference type="Proteomes" id="UP000481033">
    <property type="component" value="Unassembled WGS sequence"/>
</dbReference>
<dbReference type="RefSeq" id="WP_163695359.1">
    <property type="nucleotide sequence ID" value="NZ_QXHD01000001.1"/>
</dbReference>
<gene>
    <name evidence="1" type="ORF">DXZ20_00105</name>
</gene>
<keyword evidence="2" id="KW-1185">Reference proteome</keyword>
<name>A0A6M0REE5_9CYAN</name>
<proteinExistence type="predicted"/>